<reference evidence="1 2" key="1">
    <citation type="submission" date="2020-07" db="EMBL/GenBank/DDBJ databases">
        <title>Halosimplex pelagicum sp. nov. and Halosimplex rubrum sp. nov., isolated from salted brown alga Laminaria, and emended description of the genus Halosimplex.</title>
        <authorList>
            <person name="Cui H."/>
        </authorList>
    </citation>
    <scope>NUCLEOTIDE SEQUENCE [LARGE SCALE GENOMIC DNA]</scope>
    <source>
        <strain evidence="1 2">R27</strain>
    </source>
</reference>
<keyword evidence="2" id="KW-1185">Reference proteome</keyword>
<dbReference type="AlphaFoldDB" id="A0A7D5T5W2"/>
<gene>
    <name evidence="1" type="ORF">HZS55_11545</name>
</gene>
<dbReference type="EMBL" id="CP058910">
    <property type="protein sequence ID" value="QLH77893.1"/>
    <property type="molecule type" value="Genomic_DNA"/>
</dbReference>
<dbReference type="OrthoDB" id="236780at2157"/>
<accession>A0A7D5T5W2</accession>
<organism evidence="1 2">
    <name type="scientific">Halosimplex rubrum</name>
    <dbReference type="NCBI Taxonomy" id="869889"/>
    <lineage>
        <taxon>Archaea</taxon>
        <taxon>Methanobacteriati</taxon>
        <taxon>Methanobacteriota</taxon>
        <taxon>Stenosarchaea group</taxon>
        <taxon>Halobacteria</taxon>
        <taxon>Halobacteriales</taxon>
        <taxon>Haloarculaceae</taxon>
        <taxon>Halosimplex</taxon>
    </lineage>
</organism>
<dbReference type="Proteomes" id="UP000509667">
    <property type="component" value="Chromosome"/>
</dbReference>
<sequence>MFRTAASRILAAVGEAGETAGGGPDGGSPVVTVESVSADGRRVESTVSYSDDLRRFFDDSPFYAEYDVDVSALPESILTIPVLAQVCPVAWAVGADVRAPAVDRRFLDALETVGSALYEMYPFIQGGRVVVERAPEWDDVAPPYGTGTADGTGLLFTGGVDSLATYVRHREETPTLITIQGWVVSVDEPERWRRLRARTESFADRFGVDARFVRSNALEFLDTAMLDARYQTDHDGAWYSAVGCGLGLLGLCAPLAVADGMGEIYVAASVWQGMETPPVVDDWDGRAMPWGSHPDIDDRVAWAGTQGVHDLFELERQERIETLVDYVETHDADLPVYSCSASEVADNCNRCEKCVRTALGLALAGLDPSDHGFHVDRASFEHAVERFEAGAWLNDQHAPYHWQTFQKRIPDDAALPMDGADDFLAWLRQADFESMAGRPARDRLLRTAARHTPYPVYERVSPLYGSVRERLR</sequence>
<protein>
    <submittedName>
        <fullName evidence="1">Uncharacterized protein</fullName>
    </submittedName>
</protein>
<evidence type="ECO:0000313" key="2">
    <source>
        <dbReference type="Proteomes" id="UP000509667"/>
    </source>
</evidence>
<name>A0A7D5T5W2_9EURY</name>
<proteinExistence type="predicted"/>
<dbReference type="GeneID" id="56078506"/>
<dbReference type="KEGG" id="hrr:HZS55_11545"/>
<evidence type="ECO:0000313" key="1">
    <source>
        <dbReference type="EMBL" id="QLH77893.1"/>
    </source>
</evidence>
<dbReference type="RefSeq" id="WP_179907817.1">
    <property type="nucleotide sequence ID" value="NZ_CP058910.1"/>
</dbReference>